<keyword evidence="5 6" id="KW-0472">Membrane</keyword>
<dbReference type="OrthoDB" id="371137at2"/>
<accession>A0A1H3G0S4</accession>
<feature type="transmembrane region" description="Helical" evidence="6">
    <location>
        <begin position="51"/>
        <end position="75"/>
    </location>
</feature>
<dbReference type="PANTHER" id="PTHR12677">
    <property type="entry name" value="GOLGI APPARATUS MEMBRANE PROTEIN TVP38-RELATED"/>
    <property type="match status" value="1"/>
</dbReference>
<dbReference type="InterPro" id="IPR032816">
    <property type="entry name" value="VTT_dom"/>
</dbReference>
<protein>
    <recommendedName>
        <fullName evidence="6">TVP38/TMEM64 family membrane protein</fullName>
    </recommendedName>
</protein>
<comment type="subcellular location">
    <subcellularLocation>
        <location evidence="1 6">Cell membrane</location>
        <topology evidence="1 6">Multi-pass membrane protein</topology>
    </subcellularLocation>
</comment>
<dbReference type="InterPro" id="IPR015414">
    <property type="entry name" value="TMEM64"/>
</dbReference>
<dbReference type="Pfam" id="PF09335">
    <property type="entry name" value="VTT_dom"/>
    <property type="match status" value="1"/>
</dbReference>
<evidence type="ECO:0000256" key="3">
    <source>
        <dbReference type="ARBA" id="ARBA00022692"/>
    </source>
</evidence>
<evidence type="ECO:0000313" key="8">
    <source>
        <dbReference type="EMBL" id="SDX96903.1"/>
    </source>
</evidence>
<dbReference type="RefSeq" id="WP_090245397.1">
    <property type="nucleotide sequence ID" value="NZ_FNOU01000012.1"/>
</dbReference>
<dbReference type="Proteomes" id="UP000199652">
    <property type="component" value="Unassembled WGS sequence"/>
</dbReference>
<dbReference type="GO" id="GO:0005886">
    <property type="term" value="C:plasma membrane"/>
    <property type="evidence" value="ECO:0007669"/>
    <property type="project" value="UniProtKB-SubCell"/>
</dbReference>
<organism evidence="8 9">
    <name type="scientific">Eubacterium barkeri</name>
    <name type="common">Clostridium barkeri</name>
    <dbReference type="NCBI Taxonomy" id="1528"/>
    <lineage>
        <taxon>Bacteria</taxon>
        <taxon>Bacillati</taxon>
        <taxon>Bacillota</taxon>
        <taxon>Clostridia</taxon>
        <taxon>Eubacteriales</taxon>
        <taxon>Eubacteriaceae</taxon>
        <taxon>Eubacterium</taxon>
    </lineage>
</organism>
<evidence type="ECO:0000313" key="9">
    <source>
        <dbReference type="Proteomes" id="UP000199652"/>
    </source>
</evidence>
<feature type="transmembrane region" description="Helical" evidence="6">
    <location>
        <begin position="166"/>
        <end position="184"/>
    </location>
</feature>
<feature type="transmembrane region" description="Helical" evidence="6">
    <location>
        <begin position="20"/>
        <end position="39"/>
    </location>
</feature>
<dbReference type="PANTHER" id="PTHR12677:SF59">
    <property type="entry name" value="GOLGI APPARATUS MEMBRANE PROTEIN TVP38-RELATED"/>
    <property type="match status" value="1"/>
</dbReference>
<dbReference type="EMBL" id="FNOU01000012">
    <property type="protein sequence ID" value="SDX96903.1"/>
    <property type="molecule type" value="Genomic_DNA"/>
</dbReference>
<feature type="domain" description="VTT" evidence="7">
    <location>
        <begin position="39"/>
        <end position="157"/>
    </location>
</feature>
<evidence type="ECO:0000256" key="4">
    <source>
        <dbReference type="ARBA" id="ARBA00022989"/>
    </source>
</evidence>
<evidence type="ECO:0000256" key="1">
    <source>
        <dbReference type="ARBA" id="ARBA00004651"/>
    </source>
</evidence>
<sequence>MLKYLGTIDALKTYLLSFGPWTPAVYFILQMLQVILAPLPGGTTTLIGGALFGGLWGTLISSVAVILGSCAVFALTKRLGRPFVVKFSHNSPWIEKFESIHEDKMETILFLIFIFPAFPDDLICFVAGLTKIPFRRFLLLCVVGRTPGILLNTLIGAGIMSDNPTQLIIFIAIYAVLIVIFLLNTKRLSAYIEKHRYHQPEKGTSPHESKNHTNTK</sequence>
<evidence type="ECO:0000256" key="5">
    <source>
        <dbReference type="ARBA" id="ARBA00023136"/>
    </source>
</evidence>
<name>A0A1H3G0S4_EUBBA</name>
<keyword evidence="9" id="KW-1185">Reference proteome</keyword>
<gene>
    <name evidence="8" type="ORF">SAMN04488579_11248</name>
</gene>
<evidence type="ECO:0000256" key="6">
    <source>
        <dbReference type="RuleBase" id="RU366058"/>
    </source>
</evidence>
<keyword evidence="3 6" id="KW-0812">Transmembrane</keyword>
<evidence type="ECO:0000256" key="2">
    <source>
        <dbReference type="ARBA" id="ARBA00022475"/>
    </source>
</evidence>
<keyword evidence="4 6" id="KW-1133">Transmembrane helix</keyword>
<feature type="transmembrane region" description="Helical" evidence="6">
    <location>
        <begin position="137"/>
        <end position="160"/>
    </location>
</feature>
<reference evidence="9" key="1">
    <citation type="submission" date="2016-10" db="EMBL/GenBank/DDBJ databases">
        <authorList>
            <person name="Varghese N."/>
            <person name="Submissions S."/>
        </authorList>
    </citation>
    <scope>NUCLEOTIDE SEQUENCE [LARGE SCALE GENOMIC DNA]</scope>
    <source>
        <strain evidence="9">VPI 5359</strain>
    </source>
</reference>
<proteinExistence type="inferred from homology"/>
<evidence type="ECO:0000259" key="7">
    <source>
        <dbReference type="Pfam" id="PF09335"/>
    </source>
</evidence>
<keyword evidence="2 6" id="KW-1003">Cell membrane</keyword>
<comment type="similarity">
    <text evidence="6">Belongs to the TVP38/TMEM64 family.</text>
</comment>
<dbReference type="STRING" id="1528.SAMN04488579_11248"/>
<dbReference type="AlphaFoldDB" id="A0A1H3G0S4"/>
<comment type="caution">
    <text evidence="6">Lacks conserved residue(s) required for the propagation of feature annotation.</text>
</comment>